<evidence type="ECO:0000256" key="5">
    <source>
        <dbReference type="ARBA" id="ARBA00023136"/>
    </source>
</evidence>
<evidence type="ECO:0000256" key="6">
    <source>
        <dbReference type="SAM" id="Phobius"/>
    </source>
</evidence>
<feature type="transmembrane region" description="Helical" evidence="6">
    <location>
        <begin position="300"/>
        <end position="319"/>
    </location>
</feature>
<name>A0ABQ6N398_9STRA</name>
<protein>
    <recommendedName>
        <fullName evidence="9">Major facilitator superfamily domain-containing protein</fullName>
    </recommendedName>
</protein>
<feature type="transmembrane region" description="Helical" evidence="6">
    <location>
        <begin position="144"/>
        <end position="166"/>
    </location>
</feature>
<reference evidence="7 8" key="1">
    <citation type="journal article" date="2023" name="Commun. Biol.">
        <title>Genome analysis of Parmales, the sister group of diatoms, reveals the evolutionary specialization of diatoms from phago-mixotrophs to photoautotrophs.</title>
        <authorList>
            <person name="Ban H."/>
            <person name="Sato S."/>
            <person name="Yoshikawa S."/>
            <person name="Yamada K."/>
            <person name="Nakamura Y."/>
            <person name="Ichinomiya M."/>
            <person name="Sato N."/>
            <person name="Blanc-Mathieu R."/>
            <person name="Endo H."/>
            <person name="Kuwata A."/>
            <person name="Ogata H."/>
        </authorList>
    </citation>
    <scope>NUCLEOTIDE SEQUENCE [LARGE SCALE GENOMIC DNA]</scope>
</reference>
<keyword evidence="2" id="KW-0813">Transport</keyword>
<keyword evidence="5 6" id="KW-0472">Membrane</keyword>
<keyword evidence="8" id="KW-1185">Reference proteome</keyword>
<comment type="subcellular location">
    <subcellularLocation>
        <location evidence="1">Membrane</location>
        <topology evidence="1">Multi-pass membrane protein</topology>
    </subcellularLocation>
</comment>
<keyword evidence="4 6" id="KW-1133">Transmembrane helix</keyword>
<evidence type="ECO:0000313" key="7">
    <source>
        <dbReference type="EMBL" id="GMI38448.1"/>
    </source>
</evidence>
<evidence type="ECO:0000256" key="3">
    <source>
        <dbReference type="ARBA" id="ARBA00022692"/>
    </source>
</evidence>
<evidence type="ECO:0000256" key="4">
    <source>
        <dbReference type="ARBA" id="ARBA00022989"/>
    </source>
</evidence>
<evidence type="ECO:0008006" key="9">
    <source>
        <dbReference type="Google" id="ProtNLM"/>
    </source>
</evidence>
<comment type="caution">
    <text evidence="7">The sequence shown here is derived from an EMBL/GenBank/DDBJ whole genome shotgun (WGS) entry which is preliminary data.</text>
</comment>
<feature type="transmembrane region" description="Helical" evidence="6">
    <location>
        <begin position="12"/>
        <end position="33"/>
    </location>
</feature>
<dbReference type="EMBL" id="BRYB01003540">
    <property type="protein sequence ID" value="GMI38448.1"/>
    <property type="molecule type" value="Genomic_DNA"/>
</dbReference>
<feature type="transmembrane region" description="Helical" evidence="6">
    <location>
        <begin position="77"/>
        <end position="98"/>
    </location>
</feature>
<dbReference type="Proteomes" id="UP001165060">
    <property type="component" value="Unassembled WGS sequence"/>
</dbReference>
<keyword evidence="3 6" id="KW-0812">Transmembrane</keyword>
<dbReference type="Gene3D" id="1.20.1250.20">
    <property type="entry name" value="MFS general substrate transporter like domains"/>
    <property type="match status" value="1"/>
</dbReference>
<feature type="transmembrane region" description="Helical" evidence="6">
    <location>
        <begin position="45"/>
        <end position="65"/>
    </location>
</feature>
<feature type="transmembrane region" description="Helical" evidence="6">
    <location>
        <begin position="172"/>
        <end position="192"/>
    </location>
</feature>
<evidence type="ECO:0000256" key="2">
    <source>
        <dbReference type="ARBA" id="ARBA00022448"/>
    </source>
</evidence>
<dbReference type="InterPro" id="IPR011701">
    <property type="entry name" value="MFS"/>
</dbReference>
<dbReference type="Pfam" id="PF07690">
    <property type="entry name" value="MFS_1"/>
    <property type="match status" value="1"/>
</dbReference>
<sequence>MPTMHQPTLLTALYFLDCVSVGILIPFLSLYYVERFQLPAAVREYISSLFSVAQILGSLLIARYADSSSASRRPLLLLSYGGSAASYLLLFAALRLAAEPGGGGKLATGLVIASRLLVGLVKQTGTITTAILTEVSPDKTASLANLNFVMTLAWIIGPSVGSFLYHSVDEEAPAIVSTALFVGITVTGFLFVDVSAAAAPAPAEDLSARTVAALRDLCDERGLEHKRLRRKAEIPLYTAIYLVAKITASSASLKSTSSPATLLSLLDLGQNCVGVLVPILRVHLLRQLGALEDEGRQAEVWVSVAAAVWLVVGGVLFAFGRIGGAAKTGAKVKGE</sequence>
<dbReference type="SUPFAM" id="SSF103473">
    <property type="entry name" value="MFS general substrate transporter"/>
    <property type="match status" value="1"/>
</dbReference>
<gene>
    <name evidence="7" type="ORF">TeGR_g5042</name>
</gene>
<accession>A0ABQ6N398</accession>
<organism evidence="7 8">
    <name type="scientific">Tetraparma gracilis</name>
    <dbReference type="NCBI Taxonomy" id="2962635"/>
    <lineage>
        <taxon>Eukaryota</taxon>
        <taxon>Sar</taxon>
        <taxon>Stramenopiles</taxon>
        <taxon>Ochrophyta</taxon>
        <taxon>Bolidophyceae</taxon>
        <taxon>Parmales</taxon>
        <taxon>Triparmaceae</taxon>
        <taxon>Tetraparma</taxon>
    </lineage>
</organism>
<proteinExistence type="predicted"/>
<evidence type="ECO:0000256" key="1">
    <source>
        <dbReference type="ARBA" id="ARBA00004141"/>
    </source>
</evidence>
<dbReference type="InterPro" id="IPR036259">
    <property type="entry name" value="MFS_trans_sf"/>
</dbReference>
<evidence type="ECO:0000313" key="8">
    <source>
        <dbReference type="Proteomes" id="UP001165060"/>
    </source>
</evidence>
<dbReference type="PANTHER" id="PTHR23504:SF31">
    <property type="entry name" value="MAJOR FACILITATOR SUPERFAMILY DOMAIN-CONTAINING PROTEIN 10"/>
    <property type="match status" value="1"/>
</dbReference>
<dbReference type="PANTHER" id="PTHR23504">
    <property type="entry name" value="MAJOR FACILITATOR SUPERFAMILY DOMAIN-CONTAINING PROTEIN 10"/>
    <property type="match status" value="1"/>
</dbReference>